<evidence type="ECO:0000256" key="3">
    <source>
        <dbReference type="ARBA" id="ARBA00007970"/>
    </source>
</evidence>
<dbReference type="PANTHER" id="PTHR43643:SF3">
    <property type="entry name" value="HISTIDINOL-PHOSPHATE AMINOTRANSFERASE"/>
    <property type="match status" value="1"/>
</dbReference>
<comment type="catalytic activity">
    <reaction evidence="8 9">
        <text>L-histidinol phosphate + 2-oxoglutarate = 3-(imidazol-4-yl)-2-oxopropyl phosphate + L-glutamate</text>
        <dbReference type="Rhea" id="RHEA:23744"/>
        <dbReference type="ChEBI" id="CHEBI:16810"/>
        <dbReference type="ChEBI" id="CHEBI:29985"/>
        <dbReference type="ChEBI" id="CHEBI:57766"/>
        <dbReference type="ChEBI" id="CHEBI:57980"/>
        <dbReference type="EC" id="2.6.1.9"/>
    </reaction>
</comment>
<dbReference type="Proteomes" id="UP001169027">
    <property type="component" value="Unassembled WGS sequence"/>
</dbReference>
<feature type="modified residue" description="N6-(pyridoxal phosphate)lysine" evidence="9">
    <location>
        <position position="238"/>
    </location>
</feature>
<dbReference type="InterPro" id="IPR001917">
    <property type="entry name" value="Aminotrans_II_pyridoxalP_BS"/>
</dbReference>
<dbReference type="InterPro" id="IPR015424">
    <property type="entry name" value="PyrdxlP-dep_Trfase"/>
</dbReference>
<feature type="domain" description="Aminotransferase class I/classII large" evidence="10">
    <location>
        <begin position="47"/>
        <end position="367"/>
    </location>
</feature>
<evidence type="ECO:0000256" key="7">
    <source>
        <dbReference type="ARBA" id="ARBA00022898"/>
    </source>
</evidence>
<dbReference type="GO" id="GO:0004400">
    <property type="term" value="F:histidinol-phosphate transaminase activity"/>
    <property type="evidence" value="ECO:0007669"/>
    <property type="project" value="UniProtKB-EC"/>
</dbReference>
<sequence>MYIDLKDHWTMNSPISYPAHVAALKPYVPGLPISAVAARSGIAQDRIVKLASNENPLGASPKALAALSRAAIDLSRYPDSDCAALSDAIAAFHDVPRDWIVVGAGSESVLGNLVSTLLQPGRSTAYSQYSFQAYVNAAQKLGATSTVVPSPDFRVDLEGLADAIQPSTALVYIANPGNPTGTVVDPDALEAFLDRVPAHVVVLLDEAYFEFMPADLRGDSVAWVRRHPNLVVTRTFSKAYGLAGLRIGYGIAQSGLSDVMRRVRSPFTISDAAQVAAIAALDDVEFIEQTVAMTDQGRSALISGLGAKGYRCIRSHTNFILADVGGGAAFASRLEKQGLIVRPVTAYGLADWVRISIGTPAEIGRILAVPSGVNTS</sequence>
<comment type="pathway">
    <text evidence="2 9">Amino-acid biosynthesis; L-histidine biosynthesis; L-histidine from 5-phospho-alpha-D-ribose 1-diphosphate: step 7/9.</text>
</comment>
<keyword evidence="9" id="KW-0028">Amino-acid biosynthesis</keyword>
<evidence type="ECO:0000256" key="2">
    <source>
        <dbReference type="ARBA" id="ARBA00005011"/>
    </source>
</evidence>
<evidence type="ECO:0000256" key="5">
    <source>
        <dbReference type="ARBA" id="ARBA00022576"/>
    </source>
</evidence>
<evidence type="ECO:0000313" key="12">
    <source>
        <dbReference type="Proteomes" id="UP001169027"/>
    </source>
</evidence>
<dbReference type="Gene3D" id="3.90.1150.10">
    <property type="entry name" value="Aspartate Aminotransferase, domain 1"/>
    <property type="match status" value="1"/>
</dbReference>
<evidence type="ECO:0000256" key="9">
    <source>
        <dbReference type="HAMAP-Rule" id="MF_01023"/>
    </source>
</evidence>
<organism evidence="11 12">
    <name type="scientific">Variovorax ginsengisoli</name>
    <dbReference type="NCBI Taxonomy" id="363844"/>
    <lineage>
        <taxon>Bacteria</taxon>
        <taxon>Pseudomonadati</taxon>
        <taxon>Pseudomonadota</taxon>
        <taxon>Betaproteobacteria</taxon>
        <taxon>Burkholderiales</taxon>
        <taxon>Comamonadaceae</taxon>
        <taxon>Variovorax</taxon>
    </lineage>
</organism>
<evidence type="ECO:0000313" key="11">
    <source>
        <dbReference type="EMBL" id="MDO1534778.1"/>
    </source>
</evidence>
<dbReference type="InterPro" id="IPR015421">
    <property type="entry name" value="PyrdxlP-dep_Trfase_major"/>
</dbReference>
<name>A0ABT8S782_9BURK</name>
<evidence type="ECO:0000259" key="10">
    <source>
        <dbReference type="Pfam" id="PF00155"/>
    </source>
</evidence>
<dbReference type="Gene3D" id="3.40.640.10">
    <property type="entry name" value="Type I PLP-dependent aspartate aminotransferase-like (Major domain)"/>
    <property type="match status" value="1"/>
</dbReference>
<gene>
    <name evidence="9 11" type="primary">hisC</name>
    <name evidence="11" type="ORF">Q2T77_21015</name>
</gene>
<dbReference type="EC" id="2.6.1.9" evidence="9"/>
<keyword evidence="12" id="KW-1185">Reference proteome</keyword>
<reference evidence="11" key="1">
    <citation type="submission" date="2023-06" db="EMBL/GenBank/DDBJ databases">
        <authorList>
            <person name="Jiang Y."/>
            <person name="Liu Q."/>
        </authorList>
    </citation>
    <scope>NUCLEOTIDE SEQUENCE</scope>
    <source>
        <strain evidence="11">CGMCC 1.12090</strain>
    </source>
</reference>
<comment type="similarity">
    <text evidence="3 9">Belongs to the class-II pyridoxal-phosphate-dependent aminotransferase family. Histidinol-phosphate aminotransferase subfamily.</text>
</comment>
<dbReference type="RefSeq" id="WP_301812535.1">
    <property type="nucleotide sequence ID" value="NZ_JAUJZH010000015.1"/>
</dbReference>
<dbReference type="EMBL" id="JAUKVY010000015">
    <property type="protein sequence ID" value="MDO1534778.1"/>
    <property type="molecule type" value="Genomic_DNA"/>
</dbReference>
<evidence type="ECO:0000256" key="1">
    <source>
        <dbReference type="ARBA" id="ARBA00001933"/>
    </source>
</evidence>
<evidence type="ECO:0000256" key="6">
    <source>
        <dbReference type="ARBA" id="ARBA00022679"/>
    </source>
</evidence>
<keyword evidence="6 9" id="KW-0808">Transferase</keyword>
<proteinExistence type="inferred from homology"/>
<protein>
    <recommendedName>
        <fullName evidence="9">Histidinol-phosphate aminotransferase</fullName>
        <ecNumber evidence="9">2.6.1.9</ecNumber>
    </recommendedName>
    <alternativeName>
        <fullName evidence="9">Imidazole acetol-phosphate transaminase</fullName>
    </alternativeName>
</protein>
<dbReference type="SUPFAM" id="SSF53383">
    <property type="entry name" value="PLP-dependent transferases"/>
    <property type="match status" value="1"/>
</dbReference>
<keyword evidence="7 9" id="KW-0663">Pyridoxal phosphate</keyword>
<dbReference type="PANTHER" id="PTHR43643">
    <property type="entry name" value="HISTIDINOL-PHOSPHATE AMINOTRANSFERASE 2"/>
    <property type="match status" value="1"/>
</dbReference>
<comment type="cofactor">
    <cofactor evidence="1 9">
        <name>pyridoxal 5'-phosphate</name>
        <dbReference type="ChEBI" id="CHEBI:597326"/>
    </cofactor>
</comment>
<dbReference type="Pfam" id="PF00155">
    <property type="entry name" value="Aminotran_1_2"/>
    <property type="match status" value="1"/>
</dbReference>
<dbReference type="InterPro" id="IPR015422">
    <property type="entry name" value="PyrdxlP-dep_Trfase_small"/>
</dbReference>
<keyword evidence="9" id="KW-0368">Histidine biosynthesis</keyword>
<dbReference type="PROSITE" id="PS00599">
    <property type="entry name" value="AA_TRANSFER_CLASS_2"/>
    <property type="match status" value="1"/>
</dbReference>
<dbReference type="InterPro" id="IPR050106">
    <property type="entry name" value="HistidinolP_aminotransfase"/>
</dbReference>
<evidence type="ECO:0000256" key="8">
    <source>
        <dbReference type="ARBA" id="ARBA00047481"/>
    </source>
</evidence>
<keyword evidence="5 9" id="KW-0032">Aminotransferase</keyword>
<dbReference type="CDD" id="cd00609">
    <property type="entry name" value="AAT_like"/>
    <property type="match status" value="1"/>
</dbReference>
<comment type="caution">
    <text evidence="11">The sequence shown here is derived from an EMBL/GenBank/DDBJ whole genome shotgun (WGS) entry which is preliminary data.</text>
</comment>
<dbReference type="HAMAP" id="MF_01023">
    <property type="entry name" value="HisC_aminotrans_2"/>
    <property type="match status" value="1"/>
</dbReference>
<dbReference type="InterPro" id="IPR005861">
    <property type="entry name" value="HisP_aminotrans"/>
</dbReference>
<accession>A0ABT8S782</accession>
<dbReference type="InterPro" id="IPR004839">
    <property type="entry name" value="Aminotransferase_I/II_large"/>
</dbReference>
<dbReference type="NCBIfam" id="TIGR01141">
    <property type="entry name" value="hisC"/>
    <property type="match status" value="1"/>
</dbReference>
<comment type="subunit">
    <text evidence="4 9">Homodimer.</text>
</comment>
<evidence type="ECO:0000256" key="4">
    <source>
        <dbReference type="ARBA" id="ARBA00011738"/>
    </source>
</evidence>